<proteinExistence type="predicted"/>
<evidence type="ECO:0000256" key="1">
    <source>
        <dbReference type="SAM" id="MobiDB-lite"/>
    </source>
</evidence>
<dbReference type="AlphaFoldDB" id="A0A1D8G0F9"/>
<sequence>MFNRIRRAALLTRARYFPKGRHRRPLTPYRPPTELVPPEPADGSTTRPVPPYAQDYGHSLAGEDVALVRPYLLAWEQRVRTRSVIVAPRLPAEACSTLLGAHG</sequence>
<protein>
    <submittedName>
        <fullName evidence="2">Uncharacterized protein</fullName>
    </submittedName>
</protein>
<keyword evidence="3" id="KW-1185">Reference proteome</keyword>
<dbReference type="Proteomes" id="UP000095349">
    <property type="component" value="Chromosome"/>
</dbReference>
<dbReference type="PATRIC" id="fig|285473.5.peg.1839"/>
<organism evidence="2 3">
    <name type="scientific">Streptomyces rubrolavendulae</name>
    <dbReference type="NCBI Taxonomy" id="285473"/>
    <lineage>
        <taxon>Bacteria</taxon>
        <taxon>Bacillati</taxon>
        <taxon>Actinomycetota</taxon>
        <taxon>Actinomycetes</taxon>
        <taxon>Kitasatosporales</taxon>
        <taxon>Streptomycetaceae</taxon>
        <taxon>Streptomyces</taxon>
    </lineage>
</organism>
<dbReference type="KEGG" id="srn:A4G23_01769"/>
<reference evidence="2 3" key="1">
    <citation type="submission" date="2016-09" db="EMBL/GenBank/DDBJ databases">
        <title>Streptomyces rubrolavendulae MJM4426 Genome sequencing and assembly.</title>
        <authorList>
            <person name="Kim J.-G."/>
        </authorList>
    </citation>
    <scope>NUCLEOTIDE SEQUENCE [LARGE SCALE GENOMIC DNA]</scope>
    <source>
        <strain evidence="2 3">MJM4426</strain>
    </source>
</reference>
<evidence type="ECO:0000313" key="3">
    <source>
        <dbReference type="Proteomes" id="UP000095349"/>
    </source>
</evidence>
<dbReference type="STRING" id="285473.A4G23_01769"/>
<dbReference type="RefSeq" id="WP_031130315.1">
    <property type="nucleotide sequence ID" value="NZ_CP017316.1"/>
</dbReference>
<feature type="region of interest" description="Disordered" evidence="1">
    <location>
        <begin position="21"/>
        <end position="55"/>
    </location>
</feature>
<dbReference type="GeneID" id="96272091"/>
<feature type="compositionally biased region" description="Pro residues" evidence="1">
    <location>
        <begin position="28"/>
        <end position="40"/>
    </location>
</feature>
<dbReference type="EMBL" id="CP017316">
    <property type="protein sequence ID" value="AOT58945.1"/>
    <property type="molecule type" value="Genomic_DNA"/>
</dbReference>
<evidence type="ECO:0000313" key="2">
    <source>
        <dbReference type="EMBL" id="AOT58945.1"/>
    </source>
</evidence>
<accession>A0A1D8G0F9</accession>
<name>A0A1D8G0F9_9ACTN</name>
<gene>
    <name evidence="2" type="ORF">A4G23_01769</name>
</gene>